<dbReference type="InterPro" id="IPR005654">
    <property type="entry name" value="ATPase_AFG1-like"/>
</dbReference>
<keyword evidence="3" id="KW-0131">Cell cycle</keyword>
<evidence type="ECO:0000313" key="4">
    <source>
        <dbReference type="Proteomes" id="UP000237889"/>
    </source>
</evidence>
<evidence type="ECO:0000256" key="2">
    <source>
        <dbReference type="ARBA" id="ARBA00022840"/>
    </source>
</evidence>
<dbReference type="InterPro" id="IPR027417">
    <property type="entry name" value="P-loop_NTPase"/>
</dbReference>
<sequence length="391" mass="43998">MPNTLSRYQALVDSGEMSFDAAQAAVARRLAALNDRLADYRLARRKSSALAWLFSRGQKPEPVRGLYIWGDVGRGKTMLMDLFMEGSPVRHKRRAHFHEFMADVHERIHAWRQKLKAGEVKGDDPIGPVAAALAEEAWLLCFDEFSVTDIADAMILGRLFTRLFEEGVVIVATSNVVPDLLYRDGLNRALFLPFIALLQERMDVLKLESRTDFRLEKLSGQPIWLTPLGPEADRAMDTAWSRLTGGVEGDPAVLEVKGRRVPVPRQAHGVARFSFAELCEKPLGASDYLAIAHAYHTVLLDRIPVMKGLERRNEAKRFITLIDALYDNQVKLVASAGDEPNRLYLSDTGTEEFEFHRTASRLIEMRSDDYLALPHERRNERAGDTGGIVET</sequence>
<dbReference type="Gene3D" id="3.40.50.300">
    <property type="entry name" value="P-loop containing nucleotide triphosphate hydrolases"/>
    <property type="match status" value="1"/>
</dbReference>
<dbReference type="EMBL" id="CP027668">
    <property type="protein sequence ID" value="AVO43826.1"/>
    <property type="molecule type" value="Genomic_DNA"/>
</dbReference>
<keyword evidence="4" id="KW-1185">Reference proteome</keyword>
<organism evidence="3 4">
    <name type="scientific">Phreatobacter cathodiphilus</name>
    <dbReference type="NCBI Taxonomy" id="1868589"/>
    <lineage>
        <taxon>Bacteria</taxon>
        <taxon>Pseudomonadati</taxon>
        <taxon>Pseudomonadota</taxon>
        <taxon>Alphaproteobacteria</taxon>
        <taxon>Hyphomicrobiales</taxon>
        <taxon>Phreatobacteraceae</taxon>
        <taxon>Phreatobacter</taxon>
    </lineage>
</organism>
<keyword evidence="1" id="KW-0547">Nucleotide-binding</keyword>
<evidence type="ECO:0000313" key="3">
    <source>
        <dbReference type="EMBL" id="AVO43826.1"/>
    </source>
</evidence>
<dbReference type="GO" id="GO:0005737">
    <property type="term" value="C:cytoplasm"/>
    <property type="evidence" value="ECO:0007669"/>
    <property type="project" value="TreeGrafter"/>
</dbReference>
<dbReference type="PANTHER" id="PTHR12169:SF6">
    <property type="entry name" value="AFG1-LIKE ATPASE"/>
    <property type="match status" value="1"/>
</dbReference>
<keyword evidence="3" id="KW-0132">Cell division</keyword>
<dbReference type="SUPFAM" id="SSF52540">
    <property type="entry name" value="P-loop containing nucleoside triphosphate hydrolases"/>
    <property type="match status" value="1"/>
</dbReference>
<dbReference type="RefSeq" id="WP_106747156.1">
    <property type="nucleotide sequence ID" value="NZ_CP027668.1"/>
</dbReference>
<dbReference type="Proteomes" id="UP000237889">
    <property type="component" value="Chromosome"/>
</dbReference>
<dbReference type="GO" id="GO:0016887">
    <property type="term" value="F:ATP hydrolysis activity"/>
    <property type="evidence" value="ECO:0007669"/>
    <property type="project" value="InterPro"/>
</dbReference>
<dbReference type="GO" id="GO:0005524">
    <property type="term" value="F:ATP binding"/>
    <property type="evidence" value="ECO:0007669"/>
    <property type="project" value="UniProtKB-KW"/>
</dbReference>
<dbReference type="KEGG" id="phr:C6569_01365"/>
<reference evidence="3 4" key="1">
    <citation type="submission" date="2018-03" db="EMBL/GenBank/DDBJ databases">
        <title>Genome sequencing of Phreatobacter sp.</title>
        <authorList>
            <person name="Kim S.-J."/>
            <person name="Heo J."/>
            <person name="Kwon S.-W."/>
        </authorList>
    </citation>
    <scope>NUCLEOTIDE SEQUENCE [LARGE SCALE GENOMIC DNA]</scope>
    <source>
        <strain evidence="3 4">S-12</strain>
    </source>
</reference>
<dbReference type="Pfam" id="PF03969">
    <property type="entry name" value="AFG1_ATPase"/>
    <property type="match status" value="1"/>
</dbReference>
<dbReference type="AlphaFoldDB" id="A0A2S0N6T7"/>
<accession>A0A2S0N6T7</accession>
<dbReference type="PANTHER" id="PTHR12169">
    <property type="entry name" value="ATPASE N2B"/>
    <property type="match status" value="1"/>
</dbReference>
<proteinExistence type="predicted"/>
<dbReference type="GO" id="GO:0051301">
    <property type="term" value="P:cell division"/>
    <property type="evidence" value="ECO:0007669"/>
    <property type="project" value="UniProtKB-KW"/>
</dbReference>
<dbReference type="OrthoDB" id="9774491at2"/>
<evidence type="ECO:0000256" key="1">
    <source>
        <dbReference type="ARBA" id="ARBA00022741"/>
    </source>
</evidence>
<name>A0A2S0N6T7_9HYPH</name>
<gene>
    <name evidence="3" type="ORF">C6569_01365</name>
</gene>
<keyword evidence="2" id="KW-0067">ATP-binding</keyword>
<dbReference type="NCBIfam" id="NF040713">
    <property type="entry name" value="ZapE"/>
    <property type="match status" value="1"/>
</dbReference>
<protein>
    <submittedName>
        <fullName evidence="3">Cell division protein ZapE</fullName>
    </submittedName>
</protein>